<keyword evidence="4" id="KW-1185">Reference proteome</keyword>
<feature type="domain" description="Peptidase S24/S26A/S26B/S26C" evidence="2">
    <location>
        <begin position="4"/>
        <end position="46"/>
    </location>
</feature>
<dbReference type="RefSeq" id="WP_154594539.1">
    <property type="nucleotide sequence ID" value="NZ_CP171001.1"/>
</dbReference>
<evidence type="ECO:0000313" key="4">
    <source>
        <dbReference type="Proteomes" id="UP000431092"/>
    </source>
</evidence>
<evidence type="ECO:0000313" key="3">
    <source>
        <dbReference type="EMBL" id="MTB73279.1"/>
    </source>
</evidence>
<comment type="subcellular location">
    <subcellularLocation>
        <location evidence="1">Endomembrane system</location>
    </subcellularLocation>
</comment>
<comment type="caution">
    <text evidence="3">The sequence shown here is derived from an EMBL/GenBank/DDBJ whole genome shotgun (WGS) entry which is preliminary data.</text>
</comment>
<dbReference type="CDD" id="cd06530">
    <property type="entry name" value="S26_SPase_I"/>
    <property type="match status" value="1"/>
</dbReference>
<proteinExistence type="predicted"/>
<evidence type="ECO:0000259" key="2">
    <source>
        <dbReference type="Pfam" id="PF00717"/>
    </source>
</evidence>
<dbReference type="AlphaFoldDB" id="A0A6I3IXT5"/>
<dbReference type="InterPro" id="IPR036286">
    <property type="entry name" value="LexA/Signal_pep-like_sf"/>
</dbReference>
<dbReference type="Proteomes" id="UP000431092">
    <property type="component" value="Unassembled WGS sequence"/>
</dbReference>
<dbReference type="InterPro" id="IPR019533">
    <property type="entry name" value="Peptidase_S26"/>
</dbReference>
<evidence type="ECO:0000256" key="1">
    <source>
        <dbReference type="ARBA" id="ARBA00004308"/>
    </source>
</evidence>
<dbReference type="InterPro" id="IPR015927">
    <property type="entry name" value="Peptidase_S24_S26A/B/C"/>
</dbReference>
<gene>
    <name evidence="3" type="ORF">GGG17_15190</name>
</gene>
<accession>A0A6I3IXT5</accession>
<dbReference type="SUPFAM" id="SSF51306">
    <property type="entry name" value="LexA/Signal peptidase"/>
    <property type="match status" value="1"/>
</dbReference>
<dbReference type="GO" id="GO:0006465">
    <property type="term" value="P:signal peptide processing"/>
    <property type="evidence" value="ECO:0007669"/>
    <property type="project" value="InterPro"/>
</dbReference>
<sequence>MPRKHLGFAVVRGRSMEPTLHEGDWLLVAFGARPRIGRLAVVRLPDGDSGPRPLSVKRVTGRDPKTREGWWVERDNPREGVDSWHVGALGDDDIEGLVLKRVPTPLLRLPRFTRPSGS</sequence>
<organism evidence="3 4">
    <name type="scientific">Arsenicicoccus cauae</name>
    <dbReference type="NCBI Taxonomy" id="2663847"/>
    <lineage>
        <taxon>Bacteria</taxon>
        <taxon>Bacillati</taxon>
        <taxon>Actinomycetota</taxon>
        <taxon>Actinomycetes</taxon>
        <taxon>Micrococcales</taxon>
        <taxon>Intrasporangiaceae</taxon>
        <taxon>Arsenicicoccus</taxon>
    </lineage>
</organism>
<name>A0A6I3IXT5_9MICO</name>
<dbReference type="EMBL" id="WLVL01000056">
    <property type="protein sequence ID" value="MTB73279.1"/>
    <property type="molecule type" value="Genomic_DNA"/>
</dbReference>
<dbReference type="GO" id="GO:0004252">
    <property type="term" value="F:serine-type endopeptidase activity"/>
    <property type="evidence" value="ECO:0007669"/>
    <property type="project" value="InterPro"/>
</dbReference>
<dbReference type="GO" id="GO:0012505">
    <property type="term" value="C:endomembrane system"/>
    <property type="evidence" value="ECO:0007669"/>
    <property type="project" value="UniProtKB-SubCell"/>
</dbReference>
<dbReference type="Gene3D" id="2.10.109.10">
    <property type="entry name" value="Umud Fragment, subunit A"/>
    <property type="match status" value="1"/>
</dbReference>
<reference evidence="3 4" key="1">
    <citation type="submission" date="2019-11" db="EMBL/GenBank/DDBJ databases">
        <title>Whole genome sequencing identifies a novel species of the genus Arsenicicoccus isolated from human blood.</title>
        <authorList>
            <person name="Jeong J.H."/>
            <person name="Kweon O.J."/>
            <person name="Kim H.R."/>
            <person name="Kim T.-H."/>
            <person name="Ha S.-M."/>
            <person name="Lee M.-K."/>
        </authorList>
    </citation>
    <scope>NUCLEOTIDE SEQUENCE [LARGE SCALE GENOMIC DNA]</scope>
    <source>
        <strain evidence="3 4">MKL-02</strain>
    </source>
</reference>
<protein>
    <submittedName>
        <fullName evidence="3">Peptidase S24</fullName>
    </submittedName>
</protein>
<dbReference type="Pfam" id="PF00717">
    <property type="entry name" value="Peptidase_S24"/>
    <property type="match status" value="1"/>
</dbReference>